<proteinExistence type="predicted"/>
<evidence type="ECO:0000313" key="3">
    <source>
        <dbReference type="Proteomes" id="UP000747542"/>
    </source>
</evidence>
<accession>A0A8J5TKW0</accession>
<dbReference type="Pfam" id="PF13384">
    <property type="entry name" value="HTH_23"/>
    <property type="match status" value="1"/>
</dbReference>
<dbReference type="GO" id="GO:0005634">
    <property type="term" value="C:nucleus"/>
    <property type="evidence" value="ECO:0007669"/>
    <property type="project" value="UniProtKB-SubCell"/>
</dbReference>
<dbReference type="SUPFAM" id="SSF46689">
    <property type="entry name" value="Homeodomain-like"/>
    <property type="match status" value="1"/>
</dbReference>
<reference evidence="2" key="1">
    <citation type="journal article" date="2021" name="Sci. Adv.">
        <title>The American lobster genome reveals insights on longevity, neural, and immune adaptations.</title>
        <authorList>
            <person name="Polinski J.M."/>
            <person name="Zimin A.V."/>
            <person name="Clark K.F."/>
            <person name="Kohn A.B."/>
            <person name="Sadowski N."/>
            <person name="Timp W."/>
            <person name="Ptitsyn A."/>
            <person name="Khanna P."/>
            <person name="Romanova D.Y."/>
            <person name="Williams P."/>
            <person name="Greenwood S.J."/>
            <person name="Moroz L.L."/>
            <person name="Walt D.R."/>
            <person name="Bodnar A.G."/>
        </authorList>
    </citation>
    <scope>NUCLEOTIDE SEQUENCE</scope>
    <source>
        <strain evidence="2">GMGI-L3</strain>
    </source>
</reference>
<gene>
    <name evidence="2" type="ORF">Hamer_G003082</name>
</gene>
<dbReference type="AlphaFoldDB" id="A0A8J5TKW0"/>
<dbReference type="InterPro" id="IPR009057">
    <property type="entry name" value="Homeodomain-like_sf"/>
</dbReference>
<organism evidence="2 3">
    <name type="scientific">Homarus americanus</name>
    <name type="common">American lobster</name>
    <dbReference type="NCBI Taxonomy" id="6706"/>
    <lineage>
        <taxon>Eukaryota</taxon>
        <taxon>Metazoa</taxon>
        <taxon>Ecdysozoa</taxon>
        <taxon>Arthropoda</taxon>
        <taxon>Crustacea</taxon>
        <taxon>Multicrustacea</taxon>
        <taxon>Malacostraca</taxon>
        <taxon>Eumalacostraca</taxon>
        <taxon>Eucarida</taxon>
        <taxon>Decapoda</taxon>
        <taxon>Pleocyemata</taxon>
        <taxon>Astacidea</taxon>
        <taxon>Nephropoidea</taxon>
        <taxon>Nephropidae</taxon>
        <taxon>Homarus</taxon>
    </lineage>
</organism>
<protein>
    <submittedName>
        <fullName evidence="2">Putative winged helix-turn-helix domain containing protein 2</fullName>
    </submittedName>
</protein>
<dbReference type="EMBL" id="JAHLQT010007678">
    <property type="protein sequence ID" value="KAG7174182.1"/>
    <property type="molecule type" value="Genomic_DNA"/>
</dbReference>
<keyword evidence="3" id="KW-1185">Reference proteome</keyword>
<comment type="subcellular location">
    <subcellularLocation>
        <location evidence="1">Nucleus</location>
    </subcellularLocation>
</comment>
<name>A0A8J5TKW0_HOMAM</name>
<evidence type="ECO:0000256" key="1">
    <source>
        <dbReference type="ARBA" id="ARBA00004123"/>
    </source>
</evidence>
<sequence length="95" mass="10575">MTISSRGQLVGTCNARLSVSEIARQMGISRSTMRCWLQQFEESANLADLPSSGRPKLTNTADDVRIVADIRNHPFTNAMATTEWLHLEVSARTVR</sequence>
<evidence type="ECO:0000313" key="2">
    <source>
        <dbReference type="EMBL" id="KAG7174182.1"/>
    </source>
</evidence>
<comment type="caution">
    <text evidence="2">The sequence shown here is derived from an EMBL/GenBank/DDBJ whole genome shotgun (WGS) entry which is preliminary data.</text>
</comment>
<dbReference type="Proteomes" id="UP000747542">
    <property type="component" value="Unassembled WGS sequence"/>
</dbReference>